<dbReference type="InterPro" id="IPR015422">
    <property type="entry name" value="PyrdxlP-dep_Trfase_small"/>
</dbReference>
<keyword evidence="2" id="KW-0663">Pyridoxal phosphate</keyword>
<evidence type="ECO:0000256" key="1">
    <source>
        <dbReference type="ARBA" id="ARBA00037999"/>
    </source>
</evidence>
<dbReference type="AlphaFoldDB" id="A0A2N9MA28"/>
<dbReference type="GO" id="GO:0030170">
    <property type="term" value="F:pyridoxal phosphate binding"/>
    <property type="evidence" value="ECO:0007669"/>
    <property type="project" value="TreeGrafter"/>
</dbReference>
<sequence length="409" mass="45688">MESLGEKFPRQIGVGGLAVSDLEKSLVNEVLDSNRLTYGPMTKRFEKEFASIHGCRFGLFMNSGTSALHIALAALKERKGWSDGDEVIVPALTFVATSNIVLHNGMTPVFVDVEPDTYNIDPAKIEEKITHRTRAVIPVHLLGLPATMGPILELAKKHNLSVLEDSCETMFAKYKGRSVGSMGEIGCFSTYVAHLLVTGVGGFAITNDVDLAVDMRSLMNHGRDSIYISCSDDEGVDSGRLEEIIDKRFSFIHVGHSFRCTELEAALGVGQLARGDEIIARRRKIAAYFTSELSPYSDVLQLPTCPDDRTHSFMMYGLVLRYHTKKQLVSFLEHSNIETRDMLRLTNQPIYQRLFGEDLEDRYPVAKWINRSGFYIGSHSYMSDAEVEFVTKTFHRFFSQTSCKSESAA</sequence>
<name>A0A2N9MA28_9BACT</name>
<dbReference type="EMBL" id="OKRB01000160">
    <property type="protein sequence ID" value="SPE32327.1"/>
    <property type="molecule type" value="Genomic_DNA"/>
</dbReference>
<evidence type="ECO:0000313" key="4">
    <source>
        <dbReference type="Proteomes" id="UP000239735"/>
    </source>
</evidence>
<protein>
    <recommendedName>
        <fullName evidence="5">DegT/DnrJ/EryC1/StrS family aminotransferase</fullName>
    </recommendedName>
</protein>
<dbReference type="Gene3D" id="3.90.1150.10">
    <property type="entry name" value="Aspartate Aminotransferase, domain 1"/>
    <property type="match status" value="1"/>
</dbReference>
<evidence type="ECO:0008006" key="5">
    <source>
        <dbReference type="Google" id="ProtNLM"/>
    </source>
</evidence>
<dbReference type="Pfam" id="PF01041">
    <property type="entry name" value="DegT_DnrJ_EryC1"/>
    <property type="match status" value="1"/>
</dbReference>
<dbReference type="CDD" id="cd00616">
    <property type="entry name" value="AHBA_syn"/>
    <property type="match status" value="1"/>
</dbReference>
<dbReference type="Gene3D" id="3.40.640.10">
    <property type="entry name" value="Type I PLP-dependent aspartate aminotransferase-like (Major domain)"/>
    <property type="match status" value="1"/>
</dbReference>
<dbReference type="GO" id="GO:0008483">
    <property type="term" value="F:transaminase activity"/>
    <property type="evidence" value="ECO:0007669"/>
    <property type="project" value="TreeGrafter"/>
</dbReference>
<organism evidence="3 4">
    <name type="scientific">Candidatus Sulfuritelmatomonas gaucii</name>
    <dbReference type="NCBI Taxonomy" id="2043161"/>
    <lineage>
        <taxon>Bacteria</taxon>
        <taxon>Pseudomonadati</taxon>
        <taxon>Acidobacteriota</taxon>
        <taxon>Terriglobia</taxon>
        <taxon>Terriglobales</taxon>
        <taxon>Acidobacteriaceae</taxon>
        <taxon>Candidatus Sulfuritelmatomonas</taxon>
    </lineage>
</organism>
<gene>
    <name evidence="3" type="ORF">SBA5_970052</name>
</gene>
<evidence type="ECO:0000256" key="2">
    <source>
        <dbReference type="RuleBase" id="RU004508"/>
    </source>
</evidence>
<dbReference type="PIRSF" id="PIRSF000390">
    <property type="entry name" value="PLP_StrS"/>
    <property type="match status" value="1"/>
</dbReference>
<proteinExistence type="inferred from homology"/>
<comment type="similarity">
    <text evidence="1 2">Belongs to the DegT/DnrJ/EryC1 family.</text>
</comment>
<dbReference type="PANTHER" id="PTHR30244">
    <property type="entry name" value="TRANSAMINASE"/>
    <property type="match status" value="1"/>
</dbReference>
<dbReference type="InterPro" id="IPR015424">
    <property type="entry name" value="PyrdxlP-dep_Trfase"/>
</dbReference>
<dbReference type="InterPro" id="IPR015421">
    <property type="entry name" value="PyrdxlP-dep_Trfase_major"/>
</dbReference>
<dbReference type="Proteomes" id="UP000239735">
    <property type="component" value="Unassembled WGS sequence"/>
</dbReference>
<dbReference type="GO" id="GO:0000271">
    <property type="term" value="P:polysaccharide biosynthetic process"/>
    <property type="evidence" value="ECO:0007669"/>
    <property type="project" value="TreeGrafter"/>
</dbReference>
<evidence type="ECO:0000313" key="3">
    <source>
        <dbReference type="EMBL" id="SPE32327.1"/>
    </source>
</evidence>
<dbReference type="SUPFAM" id="SSF53383">
    <property type="entry name" value="PLP-dependent transferases"/>
    <property type="match status" value="1"/>
</dbReference>
<accession>A0A2N9MA28</accession>
<reference evidence="4" key="1">
    <citation type="submission" date="2018-02" db="EMBL/GenBank/DDBJ databases">
        <authorList>
            <person name="Hausmann B."/>
        </authorList>
    </citation>
    <scope>NUCLEOTIDE SEQUENCE [LARGE SCALE GENOMIC DNA]</scope>
    <source>
        <strain evidence="4">Peat soil MAG SbA5</strain>
    </source>
</reference>
<dbReference type="PANTHER" id="PTHR30244:SF34">
    <property type="entry name" value="DTDP-4-AMINO-4,6-DIDEOXYGALACTOSE TRANSAMINASE"/>
    <property type="match status" value="1"/>
</dbReference>
<dbReference type="InterPro" id="IPR000653">
    <property type="entry name" value="DegT/StrS_aminotransferase"/>
</dbReference>